<name>A0AAE1LL56_9NEOP</name>
<dbReference type="Proteomes" id="UP001219518">
    <property type="component" value="Unassembled WGS sequence"/>
</dbReference>
<feature type="non-terminal residue" evidence="1">
    <location>
        <position position="116"/>
    </location>
</feature>
<feature type="non-terminal residue" evidence="1">
    <location>
        <position position="1"/>
    </location>
</feature>
<sequence length="116" mass="14031">AMCRWTSVNGLTVYLREATQESREAEKWFECAWHCQYPELIQPAFDEMRRLAERRPFYDIIEGFFDYVQWTWLDDIGSEQISVYRRVQCTNNDLENYHRTLVDTLGRPHGSAWVWM</sequence>
<reference evidence="1" key="2">
    <citation type="journal article" date="2023" name="BMC Genomics">
        <title>Pest status, molecular evolution, and epigenetic factors derived from the genome assembly of Frankliniella fusca, a thysanopteran phytovirus vector.</title>
        <authorList>
            <person name="Catto M.A."/>
            <person name="Labadie P.E."/>
            <person name="Jacobson A.L."/>
            <person name="Kennedy G.G."/>
            <person name="Srinivasan R."/>
            <person name="Hunt B.G."/>
        </authorList>
    </citation>
    <scope>NUCLEOTIDE SEQUENCE</scope>
    <source>
        <strain evidence="1">PL_HMW_Pooled</strain>
    </source>
</reference>
<dbReference type="AlphaFoldDB" id="A0AAE1LL56"/>
<organism evidence="1 2">
    <name type="scientific">Frankliniella fusca</name>
    <dbReference type="NCBI Taxonomy" id="407009"/>
    <lineage>
        <taxon>Eukaryota</taxon>
        <taxon>Metazoa</taxon>
        <taxon>Ecdysozoa</taxon>
        <taxon>Arthropoda</taxon>
        <taxon>Hexapoda</taxon>
        <taxon>Insecta</taxon>
        <taxon>Pterygota</taxon>
        <taxon>Neoptera</taxon>
        <taxon>Paraneoptera</taxon>
        <taxon>Thysanoptera</taxon>
        <taxon>Terebrantia</taxon>
        <taxon>Thripoidea</taxon>
        <taxon>Thripidae</taxon>
        <taxon>Frankliniella</taxon>
    </lineage>
</organism>
<proteinExistence type="predicted"/>
<protein>
    <submittedName>
        <fullName evidence="1">GPI-anchored protein 17</fullName>
    </submittedName>
</protein>
<comment type="caution">
    <text evidence="1">The sequence shown here is derived from an EMBL/GenBank/DDBJ whole genome shotgun (WGS) entry which is preliminary data.</text>
</comment>
<evidence type="ECO:0000313" key="2">
    <source>
        <dbReference type="Proteomes" id="UP001219518"/>
    </source>
</evidence>
<gene>
    <name evidence="1" type="ORF">KUF71_011278</name>
</gene>
<dbReference type="EMBL" id="JAHWGI010001065">
    <property type="protein sequence ID" value="KAK3922102.1"/>
    <property type="molecule type" value="Genomic_DNA"/>
</dbReference>
<reference evidence="1" key="1">
    <citation type="submission" date="2021-07" db="EMBL/GenBank/DDBJ databases">
        <authorList>
            <person name="Catto M.A."/>
            <person name="Jacobson A."/>
            <person name="Kennedy G."/>
            <person name="Labadie P."/>
            <person name="Hunt B.G."/>
            <person name="Srinivasan R."/>
        </authorList>
    </citation>
    <scope>NUCLEOTIDE SEQUENCE</scope>
    <source>
        <strain evidence="1">PL_HMW_Pooled</strain>
        <tissue evidence="1">Head</tissue>
    </source>
</reference>
<evidence type="ECO:0000313" key="1">
    <source>
        <dbReference type="EMBL" id="KAK3922102.1"/>
    </source>
</evidence>
<accession>A0AAE1LL56</accession>
<keyword evidence="2" id="KW-1185">Reference proteome</keyword>